<dbReference type="PANTHER" id="PTHR34216">
    <property type="match status" value="1"/>
</dbReference>
<dbReference type="PANTHER" id="PTHR34216:SF3">
    <property type="entry name" value="POLY-BETA-1,6-N-ACETYL-D-GLUCOSAMINE N-DEACETYLASE"/>
    <property type="match status" value="1"/>
</dbReference>
<keyword evidence="5" id="KW-1185">Reference proteome</keyword>
<organism evidence="4 5">
    <name type="scientific">Caproiciproducens galactitolivorans</name>
    <dbReference type="NCBI Taxonomy" id="642589"/>
    <lineage>
        <taxon>Bacteria</taxon>
        <taxon>Bacillati</taxon>
        <taxon>Bacillota</taxon>
        <taxon>Clostridia</taxon>
        <taxon>Eubacteriales</taxon>
        <taxon>Acutalibacteraceae</taxon>
        <taxon>Caproiciproducens</taxon>
    </lineage>
</organism>
<dbReference type="Proteomes" id="UP001082703">
    <property type="component" value="Unassembled WGS sequence"/>
</dbReference>
<comment type="caution">
    <text evidence="4">The sequence shown here is derived from an EMBL/GenBank/DDBJ whole genome shotgun (WGS) entry which is preliminary data.</text>
</comment>
<dbReference type="SUPFAM" id="SSF88713">
    <property type="entry name" value="Glycoside hydrolase/deacetylase"/>
    <property type="match status" value="1"/>
</dbReference>
<dbReference type="InterPro" id="IPR002509">
    <property type="entry name" value="NODB_dom"/>
</dbReference>
<keyword evidence="2" id="KW-0732">Signal</keyword>
<reference evidence="4 5" key="1">
    <citation type="submission" date="2022-11" db="EMBL/GenBank/DDBJ databases">
        <authorList>
            <person name="Caiyu Z."/>
        </authorList>
    </citation>
    <scope>NUCLEOTIDE SEQUENCE [LARGE SCALE GENOMIC DNA]</scope>
    <source>
        <strain evidence="4 5">YR-4</strain>
    </source>
</reference>
<dbReference type="Gene3D" id="3.20.20.370">
    <property type="entry name" value="Glycoside hydrolase/deacetylase"/>
    <property type="match status" value="1"/>
</dbReference>
<gene>
    <name evidence="4" type="ORF">OUY18_07355</name>
</gene>
<accession>A0ABT4BT35</accession>
<name>A0ABT4BT35_9FIRM</name>
<feature type="domain" description="NodB homology" evidence="3">
    <location>
        <begin position="102"/>
        <end position="289"/>
    </location>
</feature>
<dbReference type="InterPro" id="IPR011330">
    <property type="entry name" value="Glyco_hydro/deAcase_b/a-brl"/>
</dbReference>
<dbReference type="RefSeq" id="WP_268058113.1">
    <property type="nucleotide sequence ID" value="NZ_JAPOHA010000006.1"/>
</dbReference>
<evidence type="ECO:0000313" key="5">
    <source>
        <dbReference type="Proteomes" id="UP001082703"/>
    </source>
</evidence>
<dbReference type="EMBL" id="JAPOHA010000006">
    <property type="protein sequence ID" value="MCY1714066.1"/>
    <property type="molecule type" value="Genomic_DNA"/>
</dbReference>
<dbReference type="PROSITE" id="PS51677">
    <property type="entry name" value="NODB"/>
    <property type="match status" value="1"/>
</dbReference>
<evidence type="ECO:0000259" key="3">
    <source>
        <dbReference type="PROSITE" id="PS51677"/>
    </source>
</evidence>
<protein>
    <submittedName>
        <fullName evidence="4">Polysaccharide deacetylase family protein</fullName>
    </submittedName>
</protein>
<proteinExistence type="predicted"/>
<sequence length="289" mass="32861">MFFTLHMHKKLPLLFVTIIAVSFLLFCGAGNTAKANDNGRGVKLPILMYHSMLKEEKYQGAYVVSPDMFQSDLEYLKKNGYTTVVMQDLINYVNKKASLPAKPIMITFDDGYYNNYLYAYPLLKEYHMKMVLSPIGACTDIFSDSGEADHPNYSHCTWNELKEMMDSGCVEVQNHTYNLHSGKGRRGAAKKWGESVGQYETVLTTDLMKVQNEIKDHTGWLPTTFVYPFGEVSSASIPVVKKLGFQGSMNCQYKMNYITEDPECLYNLGRYLRPGKVPTEECFRTIGID</sequence>
<dbReference type="Pfam" id="PF01522">
    <property type="entry name" value="Polysacc_deac_1"/>
    <property type="match status" value="1"/>
</dbReference>
<evidence type="ECO:0000256" key="2">
    <source>
        <dbReference type="ARBA" id="ARBA00022729"/>
    </source>
</evidence>
<evidence type="ECO:0000313" key="4">
    <source>
        <dbReference type="EMBL" id="MCY1714066.1"/>
    </source>
</evidence>
<evidence type="ECO:0000256" key="1">
    <source>
        <dbReference type="ARBA" id="ARBA00004613"/>
    </source>
</evidence>
<comment type="subcellular location">
    <subcellularLocation>
        <location evidence="1">Secreted</location>
    </subcellularLocation>
</comment>
<dbReference type="InterPro" id="IPR051398">
    <property type="entry name" value="Polysacch_Deacetylase"/>
</dbReference>